<evidence type="ECO:0000256" key="6">
    <source>
        <dbReference type="ARBA" id="ARBA00022989"/>
    </source>
</evidence>
<feature type="transmembrane region" description="Helical" evidence="9">
    <location>
        <begin position="296"/>
        <end position="317"/>
    </location>
</feature>
<proteinExistence type="predicted"/>
<evidence type="ECO:0000256" key="2">
    <source>
        <dbReference type="ARBA" id="ARBA00022475"/>
    </source>
</evidence>
<feature type="transmembrane region" description="Helical" evidence="9">
    <location>
        <begin position="329"/>
        <end position="351"/>
    </location>
</feature>
<dbReference type="InterPro" id="IPR032694">
    <property type="entry name" value="CopC/D"/>
</dbReference>
<evidence type="ECO:0000256" key="8">
    <source>
        <dbReference type="ARBA" id="ARBA00023136"/>
    </source>
</evidence>
<keyword evidence="13" id="KW-1185">Reference proteome</keyword>
<dbReference type="Gene3D" id="2.60.40.1220">
    <property type="match status" value="1"/>
</dbReference>
<evidence type="ECO:0000256" key="9">
    <source>
        <dbReference type="SAM" id="Phobius"/>
    </source>
</evidence>
<dbReference type="PANTHER" id="PTHR34820">
    <property type="entry name" value="INNER MEMBRANE PROTEIN YEBZ"/>
    <property type="match status" value="1"/>
</dbReference>
<name>A0A329LZW2_9BACL</name>
<dbReference type="InterPro" id="IPR014755">
    <property type="entry name" value="Cu-Rt/internalin_Ig-like"/>
</dbReference>
<feature type="transmembrane region" description="Helical" evidence="9">
    <location>
        <begin position="363"/>
        <end position="386"/>
    </location>
</feature>
<dbReference type="PANTHER" id="PTHR34820:SF4">
    <property type="entry name" value="INNER MEMBRANE PROTEIN YEBZ"/>
    <property type="match status" value="1"/>
</dbReference>
<evidence type="ECO:0000259" key="10">
    <source>
        <dbReference type="Pfam" id="PF04234"/>
    </source>
</evidence>
<dbReference type="GO" id="GO:0005507">
    <property type="term" value="F:copper ion binding"/>
    <property type="evidence" value="ECO:0007669"/>
    <property type="project" value="InterPro"/>
</dbReference>
<dbReference type="InterPro" id="IPR008457">
    <property type="entry name" value="Cu-R_CopD_dom"/>
</dbReference>
<dbReference type="InterPro" id="IPR007348">
    <property type="entry name" value="CopC_dom"/>
</dbReference>
<evidence type="ECO:0000259" key="11">
    <source>
        <dbReference type="Pfam" id="PF05425"/>
    </source>
</evidence>
<evidence type="ECO:0000313" key="13">
    <source>
        <dbReference type="Proteomes" id="UP000250369"/>
    </source>
</evidence>
<evidence type="ECO:0000256" key="4">
    <source>
        <dbReference type="ARBA" id="ARBA00022723"/>
    </source>
</evidence>
<keyword evidence="7" id="KW-0186">Copper</keyword>
<evidence type="ECO:0000313" key="12">
    <source>
        <dbReference type="EMBL" id="RAV12998.1"/>
    </source>
</evidence>
<dbReference type="GO" id="GO:0006825">
    <property type="term" value="P:copper ion transport"/>
    <property type="evidence" value="ECO:0007669"/>
    <property type="project" value="InterPro"/>
</dbReference>
<dbReference type="InterPro" id="IPR014756">
    <property type="entry name" value="Ig_E-set"/>
</dbReference>
<keyword evidence="6 9" id="KW-1133">Transmembrane helix</keyword>
<feature type="transmembrane region" description="Helical" evidence="9">
    <location>
        <begin position="196"/>
        <end position="219"/>
    </location>
</feature>
<keyword evidence="4" id="KW-0479">Metal-binding</keyword>
<dbReference type="Pfam" id="PF04234">
    <property type="entry name" value="CopC"/>
    <property type="match status" value="1"/>
</dbReference>
<evidence type="ECO:0000256" key="5">
    <source>
        <dbReference type="ARBA" id="ARBA00022729"/>
    </source>
</evidence>
<evidence type="ECO:0000256" key="3">
    <source>
        <dbReference type="ARBA" id="ARBA00022692"/>
    </source>
</evidence>
<dbReference type="SUPFAM" id="SSF81296">
    <property type="entry name" value="E set domains"/>
    <property type="match status" value="1"/>
</dbReference>
<comment type="subcellular location">
    <subcellularLocation>
        <location evidence="1">Cell membrane</location>
        <topology evidence="1">Multi-pass membrane protein</topology>
    </subcellularLocation>
</comment>
<feature type="transmembrane region" description="Helical" evidence="9">
    <location>
        <begin position="166"/>
        <end position="184"/>
    </location>
</feature>
<dbReference type="Proteomes" id="UP000250369">
    <property type="component" value="Unassembled WGS sequence"/>
</dbReference>
<keyword evidence="3 9" id="KW-0812">Transmembrane</keyword>
<protein>
    <recommendedName>
        <fullName evidence="14">Copper resistance protein CopC</fullName>
    </recommendedName>
</protein>
<comment type="caution">
    <text evidence="12">The sequence shown here is derived from an EMBL/GenBank/DDBJ whole genome shotgun (WGS) entry which is preliminary data.</text>
</comment>
<dbReference type="GO" id="GO:0005886">
    <property type="term" value="C:plasma membrane"/>
    <property type="evidence" value="ECO:0007669"/>
    <property type="project" value="UniProtKB-SubCell"/>
</dbReference>
<feature type="domain" description="Copper resistance protein D" evidence="11">
    <location>
        <begin position="324"/>
        <end position="417"/>
    </location>
</feature>
<evidence type="ECO:0000256" key="1">
    <source>
        <dbReference type="ARBA" id="ARBA00004651"/>
    </source>
</evidence>
<dbReference type="Pfam" id="PF05425">
    <property type="entry name" value="CopD"/>
    <property type="match status" value="1"/>
</dbReference>
<dbReference type="GO" id="GO:0042597">
    <property type="term" value="C:periplasmic space"/>
    <property type="evidence" value="ECO:0007669"/>
    <property type="project" value="InterPro"/>
</dbReference>
<keyword evidence="8 9" id="KW-0472">Membrane</keyword>
<feature type="transmembrane region" description="Helical" evidence="9">
    <location>
        <begin position="231"/>
        <end position="258"/>
    </location>
</feature>
<feature type="transmembrane region" description="Helical" evidence="9">
    <location>
        <begin position="398"/>
        <end position="421"/>
    </location>
</feature>
<reference evidence="12 13" key="1">
    <citation type="journal article" date="2009" name="Int. J. Syst. Evol. Microbiol.">
        <title>Paenibacillus contaminans sp. nov., isolated from a contaminated laboratory plate.</title>
        <authorList>
            <person name="Chou J.H."/>
            <person name="Lee J.H."/>
            <person name="Lin M.C."/>
            <person name="Chang P.S."/>
            <person name="Arun A.B."/>
            <person name="Young C.C."/>
            <person name="Chen W.M."/>
        </authorList>
    </citation>
    <scope>NUCLEOTIDE SEQUENCE [LARGE SCALE GENOMIC DNA]</scope>
    <source>
        <strain evidence="12 13">CKOBP-6</strain>
    </source>
</reference>
<keyword evidence="2" id="KW-1003">Cell membrane</keyword>
<evidence type="ECO:0000256" key="7">
    <source>
        <dbReference type="ARBA" id="ARBA00023008"/>
    </source>
</evidence>
<feature type="domain" description="CopC" evidence="10">
    <location>
        <begin position="38"/>
        <end position="132"/>
    </location>
</feature>
<dbReference type="GO" id="GO:0046688">
    <property type="term" value="P:response to copper ion"/>
    <property type="evidence" value="ECO:0007669"/>
    <property type="project" value="InterPro"/>
</dbReference>
<sequence>MLFYFRIPANRTRIVKLILPVFILLAALLAVPSTAFGHASLIQSVPEPNSQMDTPPRQIALTFNERIEEKLFYIKVIDEIGRQATSDKAKLNADRTGLTLDLPELPKGAYVVTYHVISADGHPVDGSYVITVGPPRNTTASIGSEHEHSLSWNMGFADLLKYASRIASYFALLALTGWVAWSSLQSGQSGETRNRFKGWAIGLQRAYVITLLLVIYTHYSELLGEGGAAELVGLFTGTSIGLSWIASLLLALAAFVVLRRNRIVDLVWVGALLAAKSVNGHAMAFEPRFAALLLDWIHLAGAALWVGGLLMIVVFWRTSDVRERLLPRFSRAALLSIIVLSLTGAASTLIYLPKLDYLLYTQWGTLLLIKIGLVLLVLISAGTIRFMLRKRQNAGANLWLRIDLGLMVLIVATVGVLTYVAPVPPNKPLSYHEMGTKAHLTLRITPNAPGPNTFTVKVWLPEKLGKPKYVKLNMIYNDDKSIAPIEVPIETYDDKELDAFIDYARFSYKAAGPYMPFAGSWTVEVRIMDPNDDEIVYKQDMRIY</sequence>
<keyword evidence="5" id="KW-0732">Signal</keyword>
<accession>A0A329LZW2</accession>
<organism evidence="12 13">
    <name type="scientific">Paenibacillus contaminans</name>
    <dbReference type="NCBI Taxonomy" id="450362"/>
    <lineage>
        <taxon>Bacteria</taxon>
        <taxon>Bacillati</taxon>
        <taxon>Bacillota</taxon>
        <taxon>Bacilli</taxon>
        <taxon>Bacillales</taxon>
        <taxon>Paenibacillaceae</taxon>
        <taxon>Paenibacillus</taxon>
    </lineage>
</organism>
<dbReference type="EMBL" id="QMFB01000031">
    <property type="protein sequence ID" value="RAV12998.1"/>
    <property type="molecule type" value="Genomic_DNA"/>
</dbReference>
<gene>
    <name evidence="12" type="ORF">DQG23_34005</name>
</gene>
<dbReference type="AlphaFoldDB" id="A0A329LZW2"/>
<evidence type="ECO:0008006" key="14">
    <source>
        <dbReference type="Google" id="ProtNLM"/>
    </source>
</evidence>
<feature type="transmembrane region" description="Helical" evidence="9">
    <location>
        <begin position="265"/>
        <end position="284"/>
    </location>
</feature>